<keyword evidence="3" id="KW-1185">Reference proteome</keyword>
<dbReference type="Proteomes" id="UP001066276">
    <property type="component" value="Chromosome 1_2"/>
</dbReference>
<proteinExistence type="predicted"/>
<comment type="caution">
    <text evidence="2">The sequence shown here is derived from an EMBL/GenBank/DDBJ whole genome shotgun (WGS) entry which is preliminary data.</text>
</comment>
<evidence type="ECO:0000256" key="1">
    <source>
        <dbReference type="SAM" id="MobiDB-lite"/>
    </source>
</evidence>
<dbReference type="AlphaFoldDB" id="A0AAV7WCI8"/>
<evidence type="ECO:0000313" key="2">
    <source>
        <dbReference type="EMBL" id="KAJ1210764.1"/>
    </source>
</evidence>
<evidence type="ECO:0000313" key="3">
    <source>
        <dbReference type="Proteomes" id="UP001066276"/>
    </source>
</evidence>
<sequence>MAGDLVMHAQTSPEHGSRKRTRRPAGALSPINVPTPQQLEQRQLSALLGGEVCLQENICQKIKACITTLAVKGAYRHAEDRQNTAAAAEFRHSYYDPHLGIR</sequence>
<protein>
    <submittedName>
        <fullName evidence="2">Uncharacterized protein</fullName>
    </submittedName>
</protein>
<reference evidence="2" key="1">
    <citation type="journal article" date="2022" name="bioRxiv">
        <title>Sequencing and chromosome-scale assembly of the giantPleurodeles waltlgenome.</title>
        <authorList>
            <person name="Brown T."/>
            <person name="Elewa A."/>
            <person name="Iarovenko S."/>
            <person name="Subramanian E."/>
            <person name="Araus A.J."/>
            <person name="Petzold A."/>
            <person name="Susuki M."/>
            <person name="Suzuki K.-i.T."/>
            <person name="Hayashi T."/>
            <person name="Toyoda A."/>
            <person name="Oliveira C."/>
            <person name="Osipova E."/>
            <person name="Leigh N.D."/>
            <person name="Simon A."/>
            <person name="Yun M.H."/>
        </authorList>
    </citation>
    <scope>NUCLEOTIDE SEQUENCE</scope>
    <source>
        <strain evidence="2">20211129_DDA</strain>
        <tissue evidence="2">Liver</tissue>
    </source>
</reference>
<name>A0AAV7WCI8_PLEWA</name>
<organism evidence="2 3">
    <name type="scientific">Pleurodeles waltl</name>
    <name type="common">Iberian ribbed newt</name>
    <dbReference type="NCBI Taxonomy" id="8319"/>
    <lineage>
        <taxon>Eukaryota</taxon>
        <taxon>Metazoa</taxon>
        <taxon>Chordata</taxon>
        <taxon>Craniata</taxon>
        <taxon>Vertebrata</taxon>
        <taxon>Euteleostomi</taxon>
        <taxon>Amphibia</taxon>
        <taxon>Batrachia</taxon>
        <taxon>Caudata</taxon>
        <taxon>Salamandroidea</taxon>
        <taxon>Salamandridae</taxon>
        <taxon>Pleurodelinae</taxon>
        <taxon>Pleurodeles</taxon>
    </lineage>
</organism>
<gene>
    <name evidence="2" type="ORF">NDU88_006126</name>
</gene>
<feature type="region of interest" description="Disordered" evidence="1">
    <location>
        <begin position="1"/>
        <end position="36"/>
    </location>
</feature>
<accession>A0AAV7WCI8</accession>
<dbReference type="EMBL" id="JANPWB010000002">
    <property type="protein sequence ID" value="KAJ1210764.1"/>
    <property type="molecule type" value="Genomic_DNA"/>
</dbReference>